<organism evidence="8 9">
    <name type="scientific">Streptomyces lichenis</name>
    <dbReference type="NCBI Taxonomy" id="2306967"/>
    <lineage>
        <taxon>Bacteria</taxon>
        <taxon>Bacillati</taxon>
        <taxon>Actinomycetota</taxon>
        <taxon>Actinomycetes</taxon>
        <taxon>Kitasatosporales</taxon>
        <taxon>Streptomycetaceae</taxon>
        <taxon>Streptomyces</taxon>
    </lineage>
</organism>
<name>A0ABT0I8H8_9ACTN</name>
<proteinExistence type="predicted"/>
<keyword evidence="4" id="KW-1133">Transmembrane helix</keyword>
<dbReference type="Gene3D" id="1.50.10.20">
    <property type="match status" value="3"/>
</dbReference>
<evidence type="ECO:0000259" key="6">
    <source>
        <dbReference type="Pfam" id="PF00432"/>
    </source>
</evidence>
<gene>
    <name evidence="8" type="ORF">M1O15_09510</name>
</gene>
<dbReference type="CDD" id="cd00688">
    <property type="entry name" value="ISOPREN_C2_like"/>
    <property type="match status" value="2"/>
</dbReference>
<feature type="compositionally biased region" description="Pro residues" evidence="3">
    <location>
        <begin position="504"/>
        <end position="538"/>
    </location>
</feature>
<feature type="region of interest" description="Disordered" evidence="3">
    <location>
        <begin position="170"/>
        <end position="205"/>
    </location>
</feature>
<evidence type="ECO:0000313" key="8">
    <source>
        <dbReference type="EMBL" id="MCK8677624.1"/>
    </source>
</evidence>
<evidence type="ECO:0000256" key="4">
    <source>
        <dbReference type="SAM" id="Phobius"/>
    </source>
</evidence>
<dbReference type="InterPro" id="IPR051588">
    <property type="entry name" value="Cobalamin_Transport"/>
</dbReference>
<evidence type="ECO:0000256" key="1">
    <source>
        <dbReference type="ARBA" id="ARBA00022723"/>
    </source>
</evidence>
<dbReference type="EMBL" id="JALPTH010000007">
    <property type="protein sequence ID" value="MCK8677624.1"/>
    <property type="molecule type" value="Genomic_DNA"/>
</dbReference>
<dbReference type="SUPFAM" id="SSF48239">
    <property type="entry name" value="Terpenoid cyclases/Protein prenyltransferases"/>
    <property type="match status" value="2"/>
</dbReference>
<dbReference type="PANTHER" id="PTHR10559:SF18">
    <property type="entry name" value="TRANSCOBALAMIN II"/>
    <property type="match status" value="1"/>
</dbReference>
<feature type="region of interest" description="Disordered" evidence="3">
    <location>
        <begin position="498"/>
        <end position="544"/>
    </location>
</feature>
<comment type="caution">
    <text evidence="8">The sequence shown here is derived from an EMBL/GenBank/DDBJ whole genome shotgun (WGS) entry which is preliminary data.</text>
</comment>
<feature type="domain" description="Prenyltransferase alpha-alpha toroid" evidence="6">
    <location>
        <begin position="747"/>
        <end position="836"/>
    </location>
</feature>
<keyword evidence="4" id="KW-0472">Membrane</keyword>
<feature type="chain" id="PRO_5046348992" evidence="5">
    <location>
        <begin position="33"/>
        <end position="936"/>
    </location>
</feature>
<evidence type="ECO:0000256" key="2">
    <source>
        <dbReference type="ARBA" id="ARBA00022737"/>
    </source>
</evidence>
<keyword evidence="1" id="KW-0479">Metal-binding</keyword>
<evidence type="ECO:0000259" key="7">
    <source>
        <dbReference type="Pfam" id="PF13243"/>
    </source>
</evidence>
<evidence type="ECO:0000256" key="3">
    <source>
        <dbReference type="SAM" id="MobiDB-lite"/>
    </source>
</evidence>
<dbReference type="PANTHER" id="PTHR10559">
    <property type="entry name" value="TRANSCOBALAMIN-1/GASTRIC INTRINSIC FACTOR"/>
    <property type="match status" value="1"/>
</dbReference>
<dbReference type="Proteomes" id="UP001522868">
    <property type="component" value="Unassembled WGS sequence"/>
</dbReference>
<keyword evidence="4" id="KW-0812">Transmembrane</keyword>
<protein>
    <submittedName>
        <fullName evidence="8">Peptidase</fullName>
    </submittedName>
</protein>
<feature type="transmembrane region" description="Helical" evidence="4">
    <location>
        <begin position="905"/>
        <end position="926"/>
    </location>
</feature>
<dbReference type="InterPro" id="IPR032696">
    <property type="entry name" value="SQ_cyclase_C"/>
</dbReference>
<feature type="region of interest" description="Disordered" evidence="3">
    <location>
        <begin position="874"/>
        <end position="893"/>
    </location>
</feature>
<keyword evidence="9" id="KW-1185">Reference proteome</keyword>
<dbReference type="InterPro" id="IPR008930">
    <property type="entry name" value="Terpenoid_cyclase/PrenylTrfase"/>
</dbReference>
<dbReference type="Pfam" id="PF00432">
    <property type="entry name" value="Prenyltrans"/>
    <property type="match status" value="1"/>
</dbReference>
<dbReference type="Pfam" id="PF13243">
    <property type="entry name" value="SQHop_cyclase_C"/>
    <property type="match status" value="1"/>
</dbReference>
<keyword evidence="2" id="KW-0677">Repeat</keyword>
<evidence type="ECO:0000313" key="9">
    <source>
        <dbReference type="Proteomes" id="UP001522868"/>
    </source>
</evidence>
<reference evidence="8 9" key="1">
    <citation type="submission" date="2022-04" db="EMBL/GenBank/DDBJ databases">
        <title>Streptomyces sp. nov. LCR6-01 isolated from Lichen of Dirinaria sp.</title>
        <authorList>
            <person name="Kanchanasin P."/>
            <person name="Tanasupawat S."/>
            <person name="Phongsopitanun W."/>
        </authorList>
    </citation>
    <scope>NUCLEOTIDE SEQUENCE [LARGE SCALE GENOMIC DNA]</scope>
    <source>
        <strain evidence="8 9">LCR6-01</strain>
    </source>
</reference>
<feature type="compositionally biased region" description="Gly residues" evidence="3">
    <location>
        <begin position="876"/>
        <end position="893"/>
    </location>
</feature>
<dbReference type="RefSeq" id="WP_248632859.1">
    <property type="nucleotide sequence ID" value="NZ_JALPTH010000007.1"/>
</dbReference>
<feature type="region of interest" description="Disordered" evidence="3">
    <location>
        <begin position="849"/>
        <end position="868"/>
    </location>
</feature>
<feature type="signal peptide" evidence="5">
    <location>
        <begin position="1"/>
        <end position="32"/>
    </location>
</feature>
<keyword evidence="5" id="KW-0732">Signal</keyword>
<sequence length="936" mass="95325">MGTGIGSGRRARRPLSLVSAALLAFGACLAYATGAGQAVAAPVEECSAVKGAVVAVDFGPFGGKVERGCDPTPTTGYELLREAGFGTEGTQHDGPGFLCRIGYQGFHGGKRYPTPDKEKCVLTPQATAYWSYWVAPRGQDHWSYSNKGAMARELKPGEVDAWVFGGTDVAGTTGKPTFTPDDVRAKGGEEPDPGGGDPQVPPGRVDVPKAARWLLGRLTDGERVVDPDAEDPNLHATTEAAFALASAKSQSPELSKVTAFLSSPATTTGYGWPDGADQPPNAAALARLALVAQTSGGDPRAFGGKDLIATLSAQVCATGPGAGCTAPGDFVNASSAEGQAHALLALERAGVRPPAPAVRRLVAQQCPNGGFSYVLIREGENCDPDPGTSALAALVLKRAGGQDATVAKALAYLKKEQRPDGSYLGWTGAPSGSSPVTAAAAQALRALGERARAEAAVAWLSRQQRPEGGFGFEDGADTTVNATAPVLLADAGTSLVELTARKPGPGPKPTEPGPEPTKPGPKPTTPGPKPTKPAPLPGQGPDLARGVAYLTRPANLQRGVYYFDISRTVADHGLTIDGAFALAATGEDPQTLRRIVDFLDGLGKDPNGKTIRNYTGLGTEYPMSGKTGKTALLAEVVGRDPRNFGGQDLIAGLGKLVCEARIESDPRKCAGPGAYTYVDSVFGQSLGIMAQLRAGETKAAEAPVAYLLGIQDRKTGAWPSIIPSTGNSDVDSTAMAAMAVDLAGGERAERAVDKALAFLAGKQQSDGGFLGASDTGSSVNSTALAIQGFALDAGKYRDQIIKARKFLAGQQNKDGGFTVAAGEPGSDIRASAQAVSGAEGISFATLTGDLTGTVEQPPGPAPSTAASAPVIVTPGDTGGTAATGGGTGATAQGGSGSLAATGVRVGALAALAALLSLAGWWTVAYARRQRTAHGER</sequence>
<dbReference type="InterPro" id="IPR001330">
    <property type="entry name" value="Prenyltrans"/>
</dbReference>
<accession>A0ABT0I8H8</accession>
<feature type="domain" description="Squalene cyclase C-terminal" evidence="7">
    <location>
        <begin position="400"/>
        <end position="472"/>
    </location>
</feature>
<evidence type="ECO:0000256" key="5">
    <source>
        <dbReference type="SAM" id="SignalP"/>
    </source>
</evidence>